<dbReference type="CDD" id="cd00093">
    <property type="entry name" value="HTH_XRE"/>
    <property type="match status" value="1"/>
</dbReference>
<keyword evidence="3" id="KW-1185">Reference proteome</keyword>
<evidence type="ECO:0000313" key="2">
    <source>
        <dbReference type="EMBL" id="QUX27147.1"/>
    </source>
</evidence>
<accession>A0ABX8BYU7</accession>
<dbReference type="SMART" id="SM00530">
    <property type="entry name" value="HTH_XRE"/>
    <property type="match status" value="1"/>
</dbReference>
<gene>
    <name evidence="2" type="ORF">KGD83_17590</name>
</gene>
<name>A0ABX8BYU7_9ACTN</name>
<dbReference type="InterPro" id="IPR043917">
    <property type="entry name" value="DUF5753"/>
</dbReference>
<dbReference type="Proteomes" id="UP000678016">
    <property type="component" value="Chromosome"/>
</dbReference>
<protein>
    <submittedName>
        <fullName evidence="2">Helix-turn-helix transcriptional regulator</fullName>
    </submittedName>
</protein>
<reference evidence="3" key="1">
    <citation type="submission" date="2021-05" db="EMBL/GenBank/DDBJ databases">
        <title>Direct Submission.</title>
        <authorList>
            <person name="Li K."/>
            <person name="Gao J."/>
        </authorList>
    </citation>
    <scope>NUCLEOTIDE SEQUENCE [LARGE SCALE GENOMIC DNA]</scope>
    <source>
        <strain evidence="3">HDS12</strain>
    </source>
</reference>
<dbReference type="RefSeq" id="WP_212640226.1">
    <property type="nucleotide sequence ID" value="NZ_CP074132.1"/>
</dbReference>
<dbReference type="Pfam" id="PF13560">
    <property type="entry name" value="HTH_31"/>
    <property type="match status" value="1"/>
</dbReference>
<evidence type="ECO:0000259" key="1">
    <source>
        <dbReference type="PROSITE" id="PS50943"/>
    </source>
</evidence>
<proteinExistence type="predicted"/>
<dbReference type="InterPro" id="IPR001387">
    <property type="entry name" value="Cro/C1-type_HTH"/>
</dbReference>
<dbReference type="PROSITE" id="PS50943">
    <property type="entry name" value="HTH_CROC1"/>
    <property type="match status" value="1"/>
</dbReference>
<evidence type="ECO:0000313" key="3">
    <source>
        <dbReference type="Proteomes" id="UP000678016"/>
    </source>
</evidence>
<dbReference type="Pfam" id="PF19054">
    <property type="entry name" value="DUF5753"/>
    <property type="match status" value="1"/>
</dbReference>
<feature type="domain" description="HTH cro/C1-type" evidence="1">
    <location>
        <begin position="17"/>
        <end position="49"/>
    </location>
</feature>
<sequence length="271" mass="30163">MSDEDLKVSKERFGKLLKKLRSRAGMTQQELSALSMVGQSTISDIERGKKRTQRDYVAHLDSALTARGVLLGAWDASFSDGGTSAYFREVAEAEQTAEEIREYALGLVPGLLQVEGYVRAISSLARPKAAPESIDKIVIARQYRQELLTRAHPPAVTVLLDETVLLRRFQDPEIMNAQIQHLIEQSRRPRLRIQIVPLKTEGHAGLGGAFKLMEVPDTGTFAYVESQETGFVLRQSEVVAGYEHTFAELRSAALPVPESRVRMEEIRGMIA</sequence>
<dbReference type="EMBL" id="CP074132">
    <property type="protein sequence ID" value="QUX27147.1"/>
    <property type="molecule type" value="Genomic_DNA"/>
</dbReference>
<organism evidence="2 3">
    <name type="scientific">Nocardiopsis akebiae</name>
    <dbReference type="NCBI Taxonomy" id="2831968"/>
    <lineage>
        <taxon>Bacteria</taxon>
        <taxon>Bacillati</taxon>
        <taxon>Actinomycetota</taxon>
        <taxon>Actinomycetes</taxon>
        <taxon>Streptosporangiales</taxon>
        <taxon>Nocardiopsidaceae</taxon>
        <taxon>Nocardiopsis</taxon>
    </lineage>
</organism>
<dbReference type="InterPro" id="IPR010982">
    <property type="entry name" value="Lambda_DNA-bd_dom_sf"/>
</dbReference>
<dbReference type="Gene3D" id="1.10.260.40">
    <property type="entry name" value="lambda repressor-like DNA-binding domains"/>
    <property type="match status" value="1"/>
</dbReference>
<dbReference type="SUPFAM" id="SSF47413">
    <property type="entry name" value="lambda repressor-like DNA-binding domains"/>
    <property type="match status" value="1"/>
</dbReference>